<dbReference type="Proteomes" id="UP000324222">
    <property type="component" value="Unassembled WGS sequence"/>
</dbReference>
<proteinExistence type="predicted"/>
<keyword evidence="3" id="KW-1185">Reference proteome</keyword>
<gene>
    <name evidence="2" type="ORF">E2C01_080173</name>
</gene>
<reference evidence="2 3" key="1">
    <citation type="submission" date="2019-05" db="EMBL/GenBank/DDBJ databases">
        <title>Another draft genome of Portunus trituberculatus and its Hox gene families provides insights of decapod evolution.</title>
        <authorList>
            <person name="Jeong J.-H."/>
            <person name="Song I."/>
            <person name="Kim S."/>
            <person name="Choi T."/>
            <person name="Kim D."/>
            <person name="Ryu S."/>
            <person name="Kim W."/>
        </authorList>
    </citation>
    <scope>NUCLEOTIDE SEQUENCE [LARGE SCALE GENOMIC DNA]</scope>
    <source>
        <tissue evidence="2">Muscle</tissue>
    </source>
</reference>
<feature type="region of interest" description="Disordered" evidence="1">
    <location>
        <begin position="64"/>
        <end position="95"/>
    </location>
</feature>
<dbReference type="EMBL" id="VSRR010068362">
    <property type="protein sequence ID" value="MPC85401.1"/>
    <property type="molecule type" value="Genomic_DNA"/>
</dbReference>
<dbReference type="AlphaFoldDB" id="A0A5B7IIW1"/>
<comment type="caution">
    <text evidence="2">The sequence shown here is derived from an EMBL/GenBank/DDBJ whole genome shotgun (WGS) entry which is preliminary data.</text>
</comment>
<accession>A0A5B7IIW1</accession>
<evidence type="ECO:0000256" key="1">
    <source>
        <dbReference type="SAM" id="MobiDB-lite"/>
    </source>
</evidence>
<evidence type="ECO:0000313" key="2">
    <source>
        <dbReference type="EMBL" id="MPC85401.1"/>
    </source>
</evidence>
<evidence type="ECO:0000313" key="3">
    <source>
        <dbReference type="Proteomes" id="UP000324222"/>
    </source>
</evidence>
<name>A0A5B7IIW1_PORTR</name>
<protein>
    <submittedName>
        <fullName evidence="2">Uncharacterized protein</fullName>
    </submittedName>
</protein>
<organism evidence="2 3">
    <name type="scientific">Portunus trituberculatus</name>
    <name type="common">Swimming crab</name>
    <name type="synonym">Neptunus trituberculatus</name>
    <dbReference type="NCBI Taxonomy" id="210409"/>
    <lineage>
        <taxon>Eukaryota</taxon>
        <taxon>Metazoa</taxon>
        <taxon>Ecdysozoa</taxon>
        <taxon>Arthropoda</taxon>
        <taxon>Crustacea</taxon>
        <taxon>Multicrustacea</taxon>
        <taxon>Malacostraca</taxon>
        <taxon>Eumalacostraca</taxon>
        <taxon>Eucarida</taxon>
        <taxon>Decapoda</taxon>
        <taxon>Pleocyemata</taxon>
        <taxon>Brachyura</taxon>
        <taxon>Eubrachyura</taxon>
        <taxon>Portunoidea</taxon>
        <taxon>Portunidae</taxon>
        <taxon>Portuninae</taxon>
        <taxon>Portunus</taxon>
    </lineage>
</organism>
<sequence length="95" mass="10902">MSFCQLREQHVRLIESLKLKDKTRFSLGGRQRAPSSDKLVSILEVLNDETFDRDRKEACIPRFSSRHAQKSHEGSMVPFVSLRRRSGGKKGKEVS</sequence>